<keyword evidence="10" id="KW-0503">Monooxygenase</keyword>
<proteinExistence type="inferred from homology"/>
<protein>
    <recommendedName>
        <fullName evidence="5">L-lysine N6-monooxygenase MbtG</fullName>
        <ecNumber evidence="4">1.14.13.59</ecNumber>
    </recommendedName>
    <alternativeName>
        <fullName evidence="14">Lysine 6-N-hydroxylase</fullName>
    </alternativeName>
    <alternativeName>
        <fullName evidence="13">Lysine N6-hydroxylase</fullName>
    </alternativeName>
    <alternativeName>
        <fullName evidence="11">Lysine-N-oxygenase</fullName>
    </alternativeName>
    <alternativeName>
        <fullName evidence="12">Mycobactin synthase protein G</fullName>
    </alternativeName>
</protein>
<dbReference type="PANTHER" id="PTHR42802">
    <property type="entry name" value="MONOOXYGENASE"/>
    <property type="match status" value="1"/>
</dbReference>
<comment type="similarity">
    <text evidence="3">Belongs to the lysine N(6)-hydroxylase/L-ornithine N(5)-oxygenase family.</text>
</comment>
<evidence type="ECO:0000256" key="7">
    <source>
        <dbReference type="ARBA" id="ARBA00022827"/>
    </source>
</evidence>
<dbReference type="Gene3D" id="3.50.50.60">
    <property type="entry name" value="FAD/NAD(P)-binding domain"/>
    <property type="match status" value="1"/>
</dbReference>
<keyword evidence="8" id="KW-0521">NADP</keyword>
<keyword evidence="6" id="KW-0285">Flavoprotein</keyword>
<comment type="catalytic activity">
    <reaction evidence="15">
        <text>L-lysine + NADPH + O2 = N(6)-hydroxy-L-lysine + NADP(+) + H2O</text>
        <dbReference type="Rhea" id="RHEA:23228"/>
        <dbReference type="ChEBI" id="CHEBI:15377"/>
        <dbReference type="ChEBI" id="CHEBI:15379"/>
        <dbReference type="ChEBI" id="CHEBI:32551"/>
        <dbReference type="ChEBI" id="CHEBI:57783"/>
        <dbReference type="ChEBI" id="CHEBI:57820"/>
        <dbReference type="ChEBI" id="CHEBI:58349"/>
        <dbReference type="EC" id="1.14.13.59"/>
    </reaction>
</comment>
<evidence type="ECO:0000256" key="4">
    <source>
        <dbReference type="ARBA" id="ARBA00013076"/>
    </source>
</evidence>
<dbReference type="RefSeq" id="WP_270074445.1">
    <property type="nucleotide sequence ID" value="NZ_JAJAQC010000051.1"/>
</dbReference>
<evidence type="ECO:0000256" key="1">
    <source>
        <dbReference type="ARBA" id="ARBA00001974"/>
    </source>
</evidence>
<comment type="cofactor">
    <cofactor evidence="1">
        <name>FAD</name>
        <dbReference type="ChEBI" id="CHEBI:57692"/>
    </cofactor>
</comment>
<evidence type="ECO:0000256" key="10">
    <source>
        <dbReference type="ARBA" id="ARBA00023033"/>
    </source>
</evidence>
<accession>A0A9X3SJC0</accession>
<name>A0A9X3SJC0_9ACTN</name>
<keyword evidence="7" id="KW-0274">FAD</keyword>
<evidence type="ECO:0000313" key="17">
    <source>
        <dbReference type="Proteomes" id="UP001140076"/>
    </source>
</evidence>
<dbReference type="Pfam" id="PF13434">
    <property type="entry name" value="Lys_Orn_oxgnase"/>
    <property type="match status" value="1"/>
</dbReference>
<comment type="caution">
    <text evidence="16">The sequence shown here is derived from an EMBL/GenBank/DDBJ whole genome shotgun (WGS) entry which is preliminary data.</text>
</comment>
<evidence type="ECO:0000256" key="13">
    <source>
        <dbReference type="ARBA" id="ARBA00032493"/>
    </source>
</evidence>
<evidence type="ECO:0000256" key="9">
    <source>
        <dbReference type="ARBA" id="ARBA00023002"/>
    </source>
</evidence>
<sequence length="458" mass="49561">MTSTPQPPPVHDLVGIGFGPSNVALAIGLLEQRRRAAADPALPALTGVFHERQPEFGWHRGMLLDDATMQVSFLKDLVTTRNPASDFGFLSYLHSVGRLHDFINHKTLFPLRTEFHAYLAWCAGRVADQVRYSSEVVGVEPVRDASGRISQLDVVARAPDGSRHRSRGRNIVFAPGLTPRLPEGARLSERVWHNEYLLQSLERIGPGARPRGFVVVGAGQSAAEVVDHLYRRFPGAQVHAVFSRFGYSPSDDSPFANRIFDPDAVDAFYGASAETKAGIMDYHRNTNYSVVDPDLIDTLYQAAYQDKVKGTERLRFHNTSRVAGVSEEPGHVTVTVEDLASGKQTPVTADYLVYATGYRPGDPRDLLGDLAGHVVCDARGRCAVQRDYRLATSDEITCGIYLQGGTEHTHGISSSLLSNVAVRVGEILDAISARTGEPGEAAAGAPVPAAAAAEAAAR</sequence>
<evidence type="ECO:0000256" key="2">
    <source>
        <dbReference type="ARBA" id="ARBA00004924"/>
    </source>
</evidence>
<dbReference type="EC" id="1.14.13.59" evidence="4"/>
<gene>
    <name evidence="16" type="ORF">LG943_23160</name>
</gene>
<dbReference type="PANTHER" id="PTHR42802:SF1">
    <property type="entry name" value="L-ORNITHINE N(5)-MONOOXYGENASE"/>
    <property type="match status" value="1"/>
</dbReference>
<evidence type="ECO:0000256" key="6">
    <source>
        <dbReference type="ARBA" id="ARBA00022630"/>
    </source>
</evidence>
<dbReference type="SUPFAM" id="SSF51905">
    <property type="entry name" value="FAD/NAD(P)-binding domain"/>
    <property type="match status" value="2"/>
</dbReference>
<evidence type="ECO:0000256" key="5">
    <source>
        <dbReference type="ARBA" id="ARBA00016406"/>
    </source>
</evidence>
<evidence type="ECO:0000256" key="3">
    <source>
        <dbReference type="ARBA" id="ARBA00007588"/>
    </source>
</evidence>
<dbReference type="InterPro" id="IPR025700">
    <property type="entry name" value="Lys/Orn_oxygenase"/>
</dbReference>
<dbReference type="GO" id="GO:0047091">
    <property type="term" value="F:L-lysine 6-monooxygenase (NADPH) activity"/>
    <property type="evidence" value="ECO:0007669"/>
    <property type="project" value="UniProtKB-EC"/>
</dbReference>
<reference evidence="16" key="1">
    <citation type="submission" date="2021-10" db="EMBL/GenBank/DDBJ databases">
        <title>Streptomonospora sp. nov., isolated from mangrove soil.</title>
        <authorList>
            <person name="Chen X."/>
            <person name="Ge X."/>
            <person name="Liu W."/>
        </authorList>
    </citation>
    <scope>NUCLEOTIDE SEQUENCE</scope>
    <source>
        <strain evidence="16">S1-112</strain>
    </source>
</reference>
<evidence type="ECO:0000256" key="14">
    <source>
        <dbReference type="ARBA" id="ARBA00032738"/>
    </source>
</evidence>
<keyword evidence="17" id="KW-1185">Reference proteome</keyword>
<dbReference type="EMBL" id="JAJAQC010000051">
    <property type="protein sequence ID" value="MDA0567194.1"/>
    <property type="molecule type" value="Genomic_DNA"/>
</dbReference>
<keyword evidence="9" id="KW-0560">Oxidoreductase</keyword>
<comment type="pathway">
    <text evidence="2">Siderophore biosynthesis.</text>
</comment>
<organism evidence="16 17">
    <name type="scientific">Streptomonospora mangrovi</name>
    <dbReference type="NCBI Taxonomy" id="2883123"/>
    <lineage>
        <taxon>Bacteria</taxon>
        <taxon>Bacillati</taxon>
        <taxon>Actinomycetota</taxon>
        <taxon>Actinomycetes</taxon>
        <taxon>Streptosporangiales</taxon>
        <taxon>Nocardiopsidaceae</taxon>
        <taxon>Streptomonospora</taxon>
    </lineage>
</organism>
<dbReference type="InterPro" id="IPR036188">
    <property type="entry name" value="FAD/NAD-bd_sf"/>
</dbReference>
<dbReference type="Proteomes" id="UP001140076">
    <property type="component" value="Unassembled WGS sequence"/>
</dbReference>
<evidence type="ECO:0000256" key="15">
    <source>
        <dbReference type="ARBA" id="ARBA00048407"/>
    </source>
</evidence>
<evidence type="ECO:0000313" key="16">
    <source>
        <dbReference type="EMBL" id="MDA0567194.1"/>
    </source>
</evidence>
<evidence type="ECO:0000256" key="8">
    <source>
        <dbReference type="ARBA" id="ARBA00022857"/>
    </source>
</evidence>
<dbReference type="AlphaFoldDB" id="A0A9X3SJC0"/>
<evidence type="ECO:0000256" key="11">
    <source>
        <dbReference type="ARBA" id="ARBA00029939"/>
    </source>
</evidence>
<evidence type="ECO:0000256" key="12">
    <source>
        <dbReference type="ARBA" id="ARBA00031158"/>
    </source>
</evidence>